<keyword evidence="1" id="KW-0472">Membrane</keyword>
<name>A0A4V1BEA4_9ACTN</name>
<sequence>MTGSAAHAVRLATWGSLVLVGPFVVLVALLGILLVDPVRVLTPLVGLVTALWGGLLLTTWLAVRHLPPAPLDREDAPGAVAVTPQEQPDLWGLVDEAASLAGVQAPDEVRLTAVGAISAWPGERSHLDIGVPLLFVLDAPAVGALIARALATAESGWAEAAGPVERFRAFAGVLASRRLTREPARTLHRRVSALRSEALLAADDVAALVGGPRTAARAMGWAHVVRAGSQWWHEEFVAPGLALGVAPRPLLVGLESLLGDPARRTALARAAETLLPAGDGSGVPGFAERVHSLRVGADAPPEEVGSPTSELLRAPSSILERIGETAARAATGDLTWPLALEAWAARTSHSCAVLLTGCTGTVQPLGELLGSVGEGRLPDWVRGIVRGPAADTTELGTFLLTGLLVAALVDGGAGRMSATWGGEIDVVQPDGTTLEVSRAARLLVEDPTLAPTLRDMVVDLGASPDFVPAPDGGGAALPLQSFLREPGRRRIPGTGFPGVTPPS</sequence>
<feature type="transmembrane region" description="Helical" evidence="1">
    <location>
        <begin position="40"/>
        <end position="63"/>
    </location>
</feature>
<dbReference type="Proteomes" id="UP000294894">
    <property type="component" value="Chromosome"/>
</dbReference>
<dbReference type="KEGG" id="noy:EXE57_17815"/>
<keyword evidence="1" id="KW-1133">Transmembrane helix</keyword>
<gene>
    <name evidence="2" type="ORF">EXE57_17815</name>
</gene>
<organism evidence="2 3">
    <name type="scientific">Nocardioides euryhalodurans</name>
    <dbReference type="NCBI Taxonomy" id="2518370"/>
    <lineage>
        <taxon>Bacteria</taxon>
        <taxon>Bacillati</taxon>
        <taxon>Actinomycetota</taxon>
        <taxon>Actinomycetes</taxon>
        <taxon>Propionibacteriales</taxon>
        <taxon>Nocardioidaceae</taxon>
        <taxon>Nocardioides</taxon>
    </lineage>
</organism>
<dbReference type="OrthoDB" id="3764617at2"/>
<keyword evidence="3" id="KW-1185">Reference proteome</keyword>
<keyword evidence="1" id="KW-0812">Transmembrane</keyword>
<dbReference type="AlphaFoldDB" id="A0A4V1BEA4"/>
<dbReference type="EMBL" id="CP038267">
    <property type="protein sequence ID" value="QBR93932.1"/>
    <property type="molecule type" value="Genomic_DNA"/>
</dbReference>
<proteinExistence type="predicted"/>
<evidence type="ECO:0000256" key="1">
    <source>
        <dbReference type="SAM" id="Phobius"/>
    </source>
</evidence>
<evidence type="ECO:0000313" key="3">
    <source>
        <dbReference type="Proteomes" id="UP000294894"/>
    </source>
</evidence>
<dbReference type="RefSeq" id="WP_135079845.1">
    <property type="nucleotide sequence ID" value="NZ_CP038267.1"/>
</dbReference>
<feature type="transmembrane region" description="Helical" evidence="1">
    <location>
        <begin position="12"/>
        <end position="34"/>
    </location>
</feature>
<evidence type="ECO:0000313" key="2">
    <source>
        <dbReference type="EMBL" id="QBR93932.1"/>
    </source>
</evidence>
<reference evidence="2 3" key="1">
    <citation type="submission" date="2019-03" db="EMBL/GenBank/DDBJ databases">
        <title>Three New Species of Nocardioides, Nocardioides euryhalodurans sp. nov., Nocardioides seonyuensis sp. nov. and Nocardioides eburneoflavus sp. nov., Iolated from Soil.</title>
        <authorList>
            <person name="Roh S.G."/>
            <person name="Lee C."/>
            <person name="Kim M.-K."/>
            <person name="Kim S.B."/>
        </authorList>
    </citation>
    <scope>NUCLEOTIDE SEQUENCE [LARGE SCALE GENOMIC DNA]</scope>
    <source>
        <strain evidence="2 3">MMS17-SY117</strain>
    </source>
</reference>
<protein>
    <submittedName>
        <fullName evidence="2">Uncharacterized protein</fullName>
    </submittedName>
</protein>
<accession>A0A4V1BEA4</accession>